<keyword evidence="4" id="KW-1185">Reference proteome</keyword>
<evidence type="ECO:0000313" key="4">
    <source>
        <dbReference type="Proteomes" id="UP000005459"/>
    </source>
</evidence>
<sequence>MTLKDRLQRLRGAGPGPDGQGSAPSSPTDRPSLAERIRRVSVGQARAGGAGEPGADRLAEAVGAVEIAPGVLCLERRIPARQRHGQVSIGPFDGAMWEASIDPGWVSPPSRLEPELERGRSVPAAAAPVCLDTETSGLAGGTGTWAFMTGLLRAQADGWTLRQYLLTRLDAEPAYLEAIAAELSGAGLLVSYNGLSFDIPLLTTRFRLCGQADPLPTLPHLDLLKPVRRAYGRVWPDCRLASVEQRLLGFKRKDDLPGSEAPAAWLAWLRTGETTPLAGVLRHNRWDLLSLATLIPRLGEVFDDPGAFDADIRAVAAYHHAQGRSDRAFDLLRSGCRHLDSAGLLDLARLHRRRGDWEQALAIWEQLAAEGDADACTALAKYHEHRTHDLDRALALAAALPSGPLKDRRCARLSEKIRARDESTQGWFS</sequence>
<dbReference type="InterPro" id="IPR011990">
    <property type="entry name" value="TPR-like_helical_dom_sf"/>
</dbReference>
<dbReference type="Gene3D" id="1.25.40.10">
    <property type="entry name" value="Tetratricopeptide repeat domain"/>
    <property type="match status" value="1"/>
</dbReference>
<name>F9UHI4_9GAMM</name>
<dbReference type="InterPro" id="IPR038720">
    <property type="entry name" value="YprB_RNase_H-like_dom"/>
</dbReference>
<dbReference type="PANTHER" id="PTHR38462">
    <property type="entry name" value="EXONUCLEASE-LIKE PROTEIN"/>
    <property type="match status" value="1"/>
</dbReference>
<dbReference type="SUPFAM" id="SSF81901">
    <property type="entry name" value="HCP-like"/>
    <property type="match status" value="1"/>
</dbReference>
<dbReference type="InterPro" id="IPR012337">
    <property type="entry name" value="RNaseH-like_sf"/>
</dbReference>
<accession>F9UHI4</accession>
<dbReference type="Gene3D" id="3.30.420.10">
    <property type="entry name" value="Ribonuclease H-like superfamily/Ribonuclease H"/>
    <property type="match status" value="1"/>
</dbReference>
<dbReference type="AlphaFoldDB" id="F9UHI4"/>
<organism evidence="3 4">
    <name type="scientific">Thiocapsa marina 5811</name>
    <dbReference type="NCBI Taxonomy" id="768671"/>
    <lineage>
        <taxon>Bacteria</taxon>
        <taxon>Pseudomonadati</taxon>
        <taxon>Pseudomonadota</taxon>
        <taxon>Gammaproteobacteria</taxon>
        <taxon>Chromatiales</taxon>
        <taxon>Chromatiaceae</taxon>
        <taxon>Thiocapsa</taxon>
    </lineage>
</organism>
<evidence type="ECO:0000259" key="2">
    <source>
        <dbReference type="Pfam" id="PF13482"/>
    </source>
</evidence>
<dbReference type="PANTHER" id="PTHR38462:SF1">
    <property type="entry name" value="YPRB RIBONUCLEASE H-LIKE DOMAIN-CONTAINING PROTEIN"/>
    <property type="match status" value="1"/>
</dbReference>
<dbReference type="RefSeq" id="WP_007195259.1">
    <property type="nucleotide sequence ID" value="NZ_AFWV01000019.1"/>
</dbReference>
<dbReference type="eggNOG" id="COG3359">
    <property type="taxonomic scope" value="Bacteria"/>
</dbReference>
<evidence type="ECO:0000313" key="3">
    <source>
        <dbReference type="EMBL" id="EGV16293.1"/>
    </source>
</evidence>
<dbReference type="PATRIC" id="fig|768671.3.peg.4626"/>
<feature type="region of interest" description="Disordered" evidence="1">
    <location>
        <begin position="1"/>
        <end position="32"/>
    </location>
</feature>
<dbReference type="EMBL" id="AFWV01000019">
    <property type="protein sequence ID" value="EGV16293.1"/>
    <property type="molecule type" value="Genomic_DNA"/>
</dbReference>
<dbReference type="SUPFAM" id="SSF53098">
    <property type="entry name" value="Ribonuclease H-like"/>
    <property type="match status" value="1"/>
</dbReference>
<dbReference type="Proteomes" id="UP000005459">
    <property type="component" value="Unassembled WGS sequence"/>
</dbReference>
<dbReference type="GO" id="GO:0003676">
    <property type="term" value="F:nucleic acid binding"/>
    <property type="evidence" value="ECO:0007669"/>
    <property type="project" value="InterPro"/>
</dbReference>
<dbReference type="OrthoDB" id="9790530at2"/>
<reference evidence="3 4" key="1">
    <citation type="submission" date="2011-06" db="EMBL/GenBank/DDBJ databases">
        <title>The draft genome of Thiocapsa marina 5811.</title>
        <authorList>
            <consortium name="US DOE Joint Genome Institute (JGI-PGF)"/>
            <person name="Lucas S."/>
            <person name="Han J."/>
            <person name="Cheng J.-F."/>
            <person name="Goodwin L."/>
            <person name="Pitluck S."/>
            <person name="Peters L."/>
            <person name="Land M.L."/>
            <person name="Hauser L."/>
            <person name="Vogl K."/>
            <person name="Liu Z."/>
            <person name="Imhoff J."/>
            <person name="Thiel V."/>
            <person name="Frigaard N.-U."/>
            <person name="Bryant D."/>
            <person name="Woyke T.J."/>
        </authorList>
    </citation>
    <scope>NUCLEOTIDE SEQUENCE [LARGE SCALE GENOMIC DNA]</scope>
    <source>
        <strain evidence="3 4">5811</strain>
    </source>
</reference>
<evidence type="ECO:0000256" key="1">
    <source>
        <dbReference type="SAM" id="MobiDB-lite"/>
    </source>
</evidence>
<proteinExistence type="predicted"/>
<dbReference type="InterPro" id="IPR036397">
    <property type="entry name" value="RNaseH_sf"/>
</dbReference>
<protein>
    <recommendedName>
        <fullName evidence="2">YprB ribonuclease H-like domain-containing protein</fullName>
    </recommendedName>
</protein>
<dbReference type="Pfam" id="PF13482">
    <property type="entry name" value="RNase_H_2"/>
    <property type="match status" value="1"/>
</dbReference>
<feature type="domain" description="YprB ribonuclease H-like" evidence="2">
    <location>
        <begin position="129"/>
        <end position="296"/>
    </location>
</feature>
<gene>
    <name evidence="3" type="ORF">ThimaDRAFT_4387</name>
</gene>